<evidence type="ECO:0000313" key="2">
    <source>
        <dbReference type="EMBL" id="OMJ65988.1"/>
    </source>
</evidence>
<evidence type="ECO:0000313" key="8">
    <source>
        <dbReference type="EMBL" id="OMJ91499.1"/>
    </source>
</evidence>
<evidence type="ECO:0000313" key="7">
    <source>
        <dbReference type="EMBL" id="OMJ67534.1"/>
    </source>
</evidence>
<organism evidence="2 9">
    <name type="scientific">Stentor coeruleus</name>
    <dbReference type="NCBI Taxonomy" id="5963"/>
    <lineage>
        <taxon>Eukaryota</taxon>
        <taxon>Sar</taxon>
        <taxon>Alveolata</taxon>
        <taxon>Ciliophora</taxon>
        <taxon>Postciliodesmatophora</taxon>
        <taxon>Heterotrichea</taxon>
        <taxon>Heterotrichida</taxon>
        <taxon>Stentoridae</taxon>
        <taxon>Stentor</taxon>
    </lineage>
</organism>
<proteinExistence type="predicted"/>
<sequence>MATSIARLKAILKKPTILRTSEDIKQISISISNIKFFASLKENKSIFHECCAYITYEFFNESDYIFHAGDIGDKFYILLQGEAGVLVPIKNDDIITFKEVLVYKNGASFGELALLDKKPRAASILAKTPCHFAVLDKQNYQRILASIMKKKRLELVEFLQCQELFQSMTKGSLIKLSYCFEEKNFIKDQIIYKEDANIDYLFLIREGEVIISKKVTYKVMDHESTNKYKGQLNKKYSQRAEISILGQGEFLGIYDLDIGKYSNTAVCTSKILILLKISVNDFRKRITTQESKILIDERKKLKEQIHIENMMSIKKVIHEKESSSFRKILVDDKLEGVNNVIISPKALKIPTTSLSASKYMIKPNQEMKPRSSSFLKSHTCSRNNQRNSFMVLDETKAHEEEFSKTIYTNFINRLKPFGRTKSARKKKTSLEMVNIHTQFIHVVSHCKSPTYKSLNFLKRTQLLSYNK</sequence>
<dbReference type="InterPro" id="IPR018488">
    <property type="entry name" value="cNMP-bd_CS"/>
</dbReference>
<feature type="domain" description="Cyclic nucleotide-binding" evidence="1">
    <location>
        <begin position="59"/>
        <end position="161"/>
    </location>
</feature>
<name>A0A1R2AN82_9CILI</name>
<dbReference type="PANTHER" id="PTHR11635">
    <property type="entry name" value="CAMP-DEPENDENT PROTEIN KINASE REGULATORY CHAIN"/>
    <property type="match status" value="1"/>
</dbReference>
<evidence type="ECO:0000313" key="3">
    <source>
        <dbReference type="EMBL" id="OMJ66543.1"/>
    </source>
</evidence>
<evidence type="ECO:0000313" key="5">
    <source>
        <dbReference type="EMBL" id="OMJ66984.1"/>
    </source>
</evidence>
<dbReference type="OrthoDB" id="2021138at2759"/>
<dbReference type="PANTHER" id="PTHR11635:SF152">
    <property type="entry name" value="CAMP-DEPENDENT PROTEIN KINASE TYPE I REGULATORY SUBUNIT-RELATED"/>
    <property type="match status" value="1"/>
</dbReference>
<comment type="caution">
    <text evidence="2">The sequence shown here is derived from an EMBL/GenBank/DDBJ whole genome shotgun (WGS) entry which is preliminary data.</text>
</comment>
<dbReference type="GO" id="GO:0005952">
    <property type="term" value="C:cAMP-dependent protein kinase complex"/>
    <property type="evidence" value="ECO:0007669"/>
    <property type="project" value="InterPro"/>
</dbReference>
<dbReference type="EMBL" id="MPUH01001479">
    <property type="protein sequence ID" value="OMJ67534.1"/>
    <property type="molecule type" value="Genomic_DNA"/>
</dbReference>
<evidence type="ECO:0000313" key="4">
    <source>
        <dbReference type="EMBL" id="OMJ66912.1"/>
    </source>
</evidence>
<dbReference type="EMBL" id="MPUH01001504">
    <property type="protein sequence ID" value="OMJ67408.1"/>
    <property type="molecule type" value="Genomic_DNA"/>
</dbReference>
<dbReference type="Pfam" id="PF00027">
    <property type="entry name" value="cNMP_binding"/>
    <property type="match status" value="1"/>
</dbReference>
<dbReference type="PROSITE" id="PS50042">
    <property type="entry name" value="CNMP_BINDING_3"/>
    <property type="match status" value="2"/>
</dbReference>
<dbReference type="InterPro" id="IPR014710">
    <property type="entry name" value="RmlC-like_jellyroll"/>
</dbReference>
<dbReference type="SUPFAM" id="SSF51206">
    <property type="entry name" value="cAMP-binding domain-like"/>
    <property type="match status" value="2"/>
</dbReference>
<evidence type="ECO:0000313" key="6">
    <source>
        <dbReference type="EMBL" id="OMJ67408.1"/>
    </source>
</evidence>
<dbReference type="GO" id="GO:0034236">
    <property type="term" value="F:protein kinase A catalytic subunit binding"/>
    <property type="evidence" value="ECO:0007669"/>
    <property type="project" value="TreeGrafter"/>
</dbReference>
<gene>
    <name evidence="7" type="ORF">SteCoe_35265</name>
    <name evidence="6" type="ORF">SteCoe_35448</name>
    <name evidence="5" type="ORF">SteCoe_35993</name>
    <name evidence="4" type="ORF">SteCoe_36079</name>
    <name evidence="3" type="ORF">SteCoe_36572</name>
    <name evidence="2" type="ORF">SteCoe_37319</name>
    <name evidence="8" type="ORF">SteCoe_5993</name>
</gene>
<dbReference type="EMBL" id="MPUH01001691">
    <property type="protein sequence ID" value="OMJ66543.1"/>
    <property type="molecule type" value="Genomic_DNA"/>
</dbReference>
<dbReference type="PROSITE" id="PS00889">
    <property type="entry name" value="CNMP_BINDING_2"/>
    <property type="match status" value="1"/>
</dbReference>
<reference evidence="2 9" key="1">
    <citation type="submission" date="2016-11" db="EMBL/GenBank/DDBJ databases">
        <title>The macronuclear genome of Stentor coeruleus: a giant cell with tiny introns.</title>
        <authorList>
            <person name="Slabodnick M."/>
            <person name="Ruby J.G."/>
            <person name="Reiff S.B."/>
            <person name="Swart E.C."/>
            <person name="Gosai S."/>
            <person name="Prabakaran S."/>
            <person name="Witkowska E."/>
            <person name="Larue G.E."/>
            <person name="Fisher S."/>
            <person name="Freeman R.M."/>
            <person name="Gunawardena J."/>
            <person name="Chu W."/>
            <person name="Stover N.A."/>
            <person name="Gregory B.D."/>
            <person name="Nowacki M."/>
            <person name="Derisi J."/>
            <person name="Roy S.W."/>
            <person name="Marshall W.F."/>
            <person name="Sood P."/>
        </authorList>
    </citation>
    <scope>NUCLEOTIDE SEQUENCE [LARGE SCALE GENOMIC DNA]</scope>
    <source>
        <strain evidence="2">WM001</strain>
    </source>
</reference>
<dbReference type="SMART" id="SM00100">
    <property type="entry name" value="cNMP"/>
    <property type="match status" value="2"/>
</dbReference>
<dbReference type="GO" id="GO:0005829">
    <property type="term" value="C:cytosol"/>
    <property type="evidence" value="ECO:0007669"/>
    <property type="project" value="TreeGrafter"/>
</dbReference>
<dbReference type="EMBL" id="MPUH01001859">
    <property type="protein sequence ID" value="OMJ65988.1"/>
    <property type="molecule type" value="Genomic_DNA"/>
</dbReference>
<dbReference type="CDD" id="cd00038">
    <property type="entry name" value="CAP_ED"/>
    <property type="match status" value="2"/>
</dbReference>
<protein>
    <recommendedName>
        <fullName evidence="1">Cyclic nucleotide-binding domain-containing protein</fullName>
    </recommendedName>
</protein>
<dbReference type="Proteomes" id="UP000187209">
    <property type="component" value="Unassembled WGS sequence"/>
</dbReference>
<dbReference type="EMBL" id="MPUH01000080">
    <property type="protein sequence ID" value="OMJ91499.1"/>
    <property type="molecule type" value="Genomic_DNA"/>
</dbReference>
<dbReference type="EMBL" id="MPUH01001590">
    <property type="protein sequence ID" value="OMJ66984.1"/>
    <property type="molecule type" value="Genomic_DNA"/>
</dbReference>
<evidence type="ECO:0000313" key="9">
    <source>
        <dbReference type="Proteomes" id="UP000187209"/>
    </source>
</evidence>
<dbReference type="GO" id="GO:0004862">
    <property type="term" value="F:cAMP-dependent protein kinase inhibitor activity"/>
    <property type="evidence" value="ECO:0007669"/>
    <property type="project" value="TreeGrafter"/>
</dbReference>
<dbReference type="Gene3D" id="2.60.120.10">
    <property type="entry name" value="Jelly Rolls"/>
    <property type="match status" value="2"/>
</dbReference>
<dbReference type="InterPro" id="IPR050503">
    <property type="entry name" value="cAMP-dep_PK_reg_su-like"/>
</dbReference>
<dbReference type="EMBL" id="MPUH01001604">
    <property type="protein sequence ID" value="OMJ66912.1"/>
    <property type="molecule type" value="Genomic_DNA"/>
</dbReference>
<keyword evidence="9" id="KW-1185">Reference proteome</keyword>
<evidence type="ECO:0000259" key="1">
    <source>
        <dbReference type="PROSITE" id="PS50042"/>
    </source>
</evidence>
<dbReference type="AlphaFoldDB" id="A0A1R2AN82"/>
<dbReference type="GO" id="GO:0030552">
    <property type="term" value="F:cAMP binding"/>
    <property type="evidence" value="ECO:0007669"/>
    <property type="project" value="TreeGrafter"/>
</dbReference>
<dbReference type="PRINTS" id="PR00103">
    <property type="entry name" value="CAMPKINASE"/>
</dbReference>
<dbReference type="InterPro" id="IPR018490">
    <property type="entry name" value="cNMP-bd_dom_sf"/>
</dbReference>
<dbReference type="InterPro" id="IPR000595">
    <property type="entry name" value="cNMP-bd_dom"/>
</dbReference>
<accession>A0A1R2AN82</accession>
<feature type="domain" description="Cyclic nucleotide-binding" evidence="1">
    <location>
        <begin position="164"/>
        <end position="286"/>
    </location>
</feature>